<keyword evidence="1" id="KW-0328">Glycosyltransferase</keyword>
<dbReference type="EMBL" id="JRPD02000052">
    <property type="protein sequence ID" value="TLD97898.1"/>
    <property type="molecule type" value="Genomic_DNA"/>
</dbReference>
<evidence type="ECO:0000313" key="2">
    <source>
        <dbReference type="EMBL" id="TLD97898.1"/>
    </source>
</evidence>
<protein>
    <submittedName>
        <fullName evidence="1">Lipopolysaccharide 1,3-galactosyltransferase</fullName>
    </submittedName>
</protein>
<dbReference type="GO" id="GO:0016757">
    <property type="term" value="F:glycosyltransferase activity"/>
    <property type="evidence" value="ECO:0007669"/>
    <property type="project" value="UniProtKB-KW"/>
</dbReference>
<reference evidence="1 4" key="2">
    <citation type="submission" date="2018-06" db="EMBL/GenBank/DDBJ databases">
        <authorList>
            <consortium name="Pathogen Informatics"/>
            <person name="Doyle S."/>
        </authorList>
    </citation>
    <scope>NUCLEOTIDE SEQUENCE [LARGE SCALE GENOMIC DNA]</scope>
    <source>
        <strain evidence="1 4">NCTC12714</strain>
    </source>
</reference>
<organism evidence="1 4">
    <name type="scientific">Helicobacter muridarum</name>
    <dbReference type="NCBI Taxonomy" id="216"/>
    <lineage>
        <taxon>Bacteria</taxon>
        <taxon>Pseudomonadati</taxon>
        <taxon>Campylobacterota</taxon>
        <taxon>Epsilonproteobacteria</taxon>
        <taxon>Campylobacterales</taxon>
        <taxon>Helicobacteraceae</taxon>
        <taxon>Helicobacter</taxon>
    </lineage>
</organism>
<name>A0A377PT07_9HELI</name>
<reference evidence="2 3" key="1">
    <citation type="journal article" date="2014" name="Genome Announc.">
        <title>Draft genome sequences of eight enterohepatic helicobacter species isolated from both laboratory and wild rodents.</title>
        <authorList>
            <person name="Sheh A."/>
            <person name="Shen Z."/>
            <person name="Fox J.G."/>
        </authorList>
    </citation>
    <scope>NUCLEOTIDE SEQUENCE [LARGE SCALE GENOMIC DNA]</scope>
    <source>
        <strain evidence="2 3">ST1</strain>
    </source>
</reference>
<dbReference type="EMBL" id="UGJE01000002">
    <property type="protein sequence ID" value="STQ85542.1"/>
    <property type="molecule type" value="Genomic_DNA"/>
</dbReference>
<dbReference type="SUPFAM" id="SSF53448">
    <property type="entry name" value="Nucleotide-diphospho-sugar transferases"/>
    <property type="match status" value="1"/>
</dbReference>
<dbReference type="OrthoDB" id="5363698at2"/>
<dbReference type="AlphaFoldDB" id="A0A377PT07"/>
<dbReference type="InterPro" id="IPR002495">
    <property type="entry name" value="Glyco_trans_8"/>
</dbReference>
<dbReference type="STRING" id="216.LS73_10570"/>
<accession>A0A377PT07</accession>
<keyword evidence="4" id="KW-1185">Reference proteome</keyword>
<dbReference type="Proteomes" id="UP000255139">
    <property type="component" value="Unassembled WGS sequence"/>
</dbReference>
<dbReference type="Pfam" id="PF01501">
    <property type="entry name" value="Glyco_transf_8"/>
    <property type="match status" value="1"/>
</dbReference>
<evidence type="ECO:0000313" key="1">
    <source>
        <dbReference type="EMBL" id="STQ85542.1"/>
    </source>
</evidence>
<gene>
    <name evidence="1" type="primary">gspA_1</name>
    <name evidence="2" type="ORF">LS73_009675</name>
    <name evidence="1" type="ORF">NCTC12714_00327</name>
</gene>
<evidence type="ECO:0000313" key="4">
    <source>
        <dbReference type="Proteomes" id="UP000255139"/>
    </source>
</evidence>
<evidence type="ECO:0000313" key="3">
    <source>
        <dbReference type="Proteomes" id="UP000029922"/>
    </source>
</evidence>
<dbReference type="Gene3D" id="3.90.550.10">
    <property type="entry name" value="Spore Coat Polysaccharide Biosynthesis Protein SpsA, Chain A"/>
    <property type="match status" value="1"/>
</dbReference>
<proteinExistence type="predicted"/>
<dbReference type="Proteomes" id="UP000029922">
    <property type="component" value="Unassembled WGS sequence"/>
</dbReference>
<sequence length="238" mass="27793">MLVLCDIRELFLLNLSNCIVASNSGYIDCDVSNHKLQSLNNGADYDFSKLSYYFCAGLLLINYEAWIANDIESKCLDFLRHYKAQFPDQDALNAVINSNIVELPPEYGLLIYQCIDSLHDENMRHVIDNLKIAHFNGPSKPWRTTYAITQDLKLQKYPYSDEWWNMAMQTHGFLDEFVEMYNIQSQAITVNKVVLDSIADRMRQMDSRLAKLESKLNKPHKYIATKFKMWLQQQFSKH</sequence>
<keyword evidence="1" id="KW-0808">Transferase</keyword>
<dbReference type="InterPro" id="IPR029044">
    <property type="entry name" value="Nucleotide-diphossugar_trans"/>
</dbReference>